<name>A0ABR1FG16_AURAN</name>
<dbReference type="PANTHER" id="PTHR11783">
    <property type="entry name" value="SULFOTRANSFERASE SULT"/>
    <property type="match status" value="1"/>
</dbReference>
<dbReference type="SMART" id="SM00645">
    <property type="entry name" value="Pept_C1"/>
    <property type="match status" value="1"/>
</dbReference>
<feature type="region of interest" description="Disordered" evidence="3">
    <location>
        <begin position="619"/>
        <end position="662"/>
    </location>
</feature>
<dbReference type="EMBL" id="JBBJCI010000450">
    <property type="protein sequence ID" value="KAK7230185.1"/>
    <property type="molecule type" value="Genomic_DNA"/>
</dbReference>
<evidence type="ECO:0000256" key="1">
    <source>
        <dbReference type="ARBA" id="ARBA00005771"/>
    </source>
</evidence>
<reference evidence="5 6" key="1">
    <citation type="submission" date="2024-03" db="EMBL/GenBank/DDBJ databases">
        <title>Aureococcus anophagefferens CCMP1851 and Kratosvirus quantuckense: Draft genome of a second virus-susceptible host strain in the model system.</title>
        <authorList>
            <person name="Chase E."/>
            <person name="Truchon A.R."/>
            <person name="Schepens W."/>
            <person name="Wilhelm S.W."/>
        </authorList>
    </citation>
    <scope>NUCLEOTIDE SEQUENCE [LARGE SCALE GENOMIC DNA]</scope>
    <source>
        <strain evidence="5 6">CCMP1851</strain>
    </source>
</reference>
<comment type="similarity">
    <text evidence="1">Belongs to the sulfotransferase 1 family.</text>
</comment>
<feature type="region of interest" description="Disordered" evidence="3">
    <location>
        <begin position="354"/>
        <end position="386"/>
    </location>
</feature>
<dbReference type="InterPro" id="IPR000668">
    <property type="entry name" value="Peptidase_C1A_C"/>
</dbReference>
<evidence type="ECO:0000256" key="3">
    <source>
        <dbReference type="SAM" id="MobiDB-lite"/>
    </source>
</evidence>
<accession>A0ABR1FG16</accession>
<dbReference type="Proteomes" id="UP001363151">
    <property type="component" value="Unassembled WGS sequence"/>
</dbReference>
<comment type="caution">
    <text evidence="5">The sequence shown here is derived from an EMBL/GenBank/DDBJ whole genome shotgun (WGS) entry which is preliminary data.</text>
</comment>
<proteinExistence type="inferred from homology"/>
<protein>
    <submittedName>
        <fullName evidence="5">C1 peptidase family protein</fullName>
    </submittedName>
</protein>
<keyword evidence="6" id="KW-1185">Reference proteome</keyword>
<feature type="domain" description="Peptidase C1A papain C-terminal" evidence="4">
    <location>
        <begin position="415"/>
        <end position="636"/>
    </location>
</feature>
<dbReference type="InterPro" id="IPR027417">
    <property type="entry name" value="P-loop_NTPase"/>
</dbReference>
<feature type="region of interest" description="Disordered" evidence="3">
    <location>
        <begin position="498"/>
        <end position="519"/>
    </location>
</feature>
<dbReference type="Pfam" id="PF00685">
    <property type="entry name" value="Sulfotransfer_1"/>
    <property type="match status" value="1"/>
</dbReference>
<dbReference type="SUPFAM" id="SSF52540">
    <property type="entry name" value="P-loop containing nucleoside triphosphate hydrolases"/>
    <property type="match status" value="1"/>
</dbReference>
<feature type="region of interest" description="Disordered" evidence="3">
    <location>
        <begin position="257"/>
        <end position="277"/>
    </location>
</feature>
<gene>
    <name evidence="5" type="primary">CTSO</name>
    <name evidence="5" type="ORF">SO694_00217013</name>
</gene>
<dbReference type="Pfam" id="PF00112">
    <property type="entry name" value="Peptidase_C1"/>
    <property type="match status" value="1"/>
</dbReference>
<organism evidence="5 6">
    <name type="scientific">Aureococcus anophagefferens</name>
    <name type="common">Harmful bloom alga</name>
    <dbReference type="NCBI Taxonomy" id="44056"/>
    <lineage>
        <taxon>Eukaryota</taxon>
        <taxon>Sar</taxon>
        <taxon>Stramenopiles</taxon>
        <taxon>Ochrophyta</taxon>
        <taxon>Pelagophyceae</taxon>
        <taxon>Pelagomonadales</taxon>
        <taxon>Pelagomonadaceae</taxon>
        <taxon>Aureococcus</taxon>
    </lineage>
</organism>
<feature type="compositionally biased region" description="Basic residues" evidence="3">
    <location>
        <begin position="96"/>
        <end position="113"/>
    </location>
</feature>
<dbReference type="Gene3D" id="3.40.50.300">
    <property type="entry name" value="P-loop containing nucleotide triphosphate hydrolases"/>
    <property type="match status" value="1"/>
</dbReference>
<dbReference type="SUPFAM" id="SSF54001">
    <property type="entry name" value="Cysteine proteinases"/>
    <property type="match status" value="1"/>
</dbReference>
<evidence type="ECO:0000256" key="2">
    <source>
        <dbReference type="ARBA" id="ARBA00022679"/>
    </source>
</evidence>
<evidence type="ECO:0000313" key="6">
    <source>
        <dbReference type="Proteomes" id="UP001363151"/>
    </source>
</evidence>
<evidence type="ECO:0000259" key="4">
    <source>
        <dbReference type="SMART" id="SM00645"/>
    </source>
</evidence>
<feature type="compositionally biased region" description="Low complexity" evidence="3">
    <location>
        <begin position="69"/>
        <end position="95"/>
    </location>
</feature>
<evidence type="ECO:0000313" key="5">
    <source>
        <dbReference type="EMBL" id="KAK7230185.1"/>
    </source>
</evidence>
<dbReference type="InterPro" id="IPR000863">
    <property type="entry name" value="Sulfotransferase_dom"/>
</dbReference>
<dbReference type="InterPro" id="IPR038765">
    <property type="entry name" value="Papain-like_cys_pep_sf"/>
</dbReference>
<keyword evidence="2" id="KW-0808">Transferase</keyword>
<feature type="compositionally biased region" description="Basic residues" evidence="3">
    <location>
        <begin position="506"/>
        <end position="519"/>
    </location>
</feature>
<sequence>MVPHPPRREAVRVAELRRSFLSRAGDVFVCTYPKCGTTWMQQIVLLLLHGGDATKVKPRPAPSRRRPGPRSATCARSASAALPLPRRAHAAAAPRRGLRARAGRGRASRRTRARGPLPAADANLDPKAKIVYIARNPKDVCCSLYAHASALPPFEYAGDFDHFAGNFVEGKVEHGSWKDHHVDWYVHAQRDERVYYVHFEALKADPRAEIAKLALRSSSTCRVRATCRRRSSRAAAGSDFKAMKAAAAKAGDGSAEATSRFRPAARASGVSRGGKMTDAHSKAIDDTLLAGPPAGPRLPVHHQPARLADAQSGPALGVVMRRPMAPLALALSLVVAAFVALRLRATPAAVVSFRSTGRASDDDADDAPAINDGGTKLPPDAPSLADVSDEEDARFAAFRASRGRAYGDDEAAAPLAARRAAPPCWAFSVAQQVQSEWYLDGNPASEFSAQQIISCDDEMFGCGARRGSASRRRCTSRSASRRASRICGITPTSRVWAASGRASRPSARRRAGASARRSRRRCSRAHAQVANYSWATKGCFDDCEDQDLYGLRKAVAAHGPASICVNAGELGRRGRVMSTATRGSYNFNDLDHCVGLVGFNMDSDPPYWIVKNQWSTTWGADGRTSRRQNEQPRAPPEATFAKVFPPDGAYRPHDGARVTTPV</sequence>
<feature type="compositionally biased region" description="Basic residues" evidence="3">
    <location>
        <begin position="56"/>
        <end position="68"/>
    </location>
</feature>
<feature type="region of interest" description="Disordered" evidence="3">
    <location>
        <begin position="54"/>
        <end position="120"/>
    </location>
</feature>
<dbReference type="Gene3D" id="3.90.70.10">
    <property type="entry name" value="Cysteine proteinases"/>
    <property type="match status" value="1"/>
</dbReference>